<dbReference type="InterPro" id="IPR008407">
    <property type="entry name" value="Brnchd-chn_aa_trnsp_AzlD"/>
</dbReference>
<comment type="caution">
    <text evidence="3">The sequence shown here is derived from an EMBL/GenBank/DDBJ whole genome shotgun (WGS) entry which is preliminary data.</text>
</comment>
<dbReference type="EMBL" id="JAACBX020000001">
    <property type="protein sequence ID" value="MBM0243978.1"/>
    <property type="molecule type" value="Genomic_DNA"/>
</dbReference>
<feature type="transmembrane region" description="Helical" evidence="1">
    <location>
        <begin position="6"/>
        <end position="28"/>
    </location>
</feature>
<dbReference type="AlphaFoldDB" id="A0A3M0GU16"/>
<evidence type="ECO:0000313" key="3">
    <source>
        <dbReference type="EMBL" id="RMB58111.1"/>
    </source>
</evidence>
<name>A0A3M0GU16_9CORY</name>
<feature type="transmembrane region" description="Helical" evidence="1">
    <location>
        <begin position="92"/>
        <end position="109"/>
    </location>
</feature>
<dbReference type="OrthoDB" id="5324916at2"/>
<proteinExistence type="predicted"/>
<dbReference type="PIRSF" id="PIRSF003203">
    <property type="entry name" value="AzlD"/>
    <property type="match status" value="1"/>
</dbReference>
<dbReference type="RefSeq" id="WP_121928029.1">
    <property type="nucleotide sequence ID" value="NZ_JAACBT010000021.1"/>
</dbReference>
<dbReference type="Proteomes" id="UP001518680">
    <property type="component" value="Unassembled WGS sequence"/>
</dbReference>
<keyword evidence="1" id="KW-0812">Transmembrane</keyword>
<keyword evidence="5" id="KW-1185">Reference proteome</keyword>
<accession>A0A3M0GU16</accession>
<keyword evidence="1" id="KW-1133">Transmembrane helix</keyword>
<dbReference type="Pfam" id="PF05437">
    <property type="entry name" value="AzlD"/>
    <property type="match status" value="1"/>
</dbReference>
<evidence type="ECO:0000313" key="2">
    <source>
        <dbReference type="EMBL" id="MBM0243978.1"/>
    </source>
</evidence>
<sequence>MPTGVSLGMVAAVLIPVGIVTVLLRELPFSAQKWMKDSEFFSLLGLMMPVGVMTILVVYAVAGQADGTGGLWPVLLGVLVTAGLHRWKRDSGLSVLGGTAFYMLLVNVVL</sequence>
<gene>
    <name evidence="3" type="ORF">D9543_08630</name>
    <name evidence="2" type="ORF">GWO63_006810</name>
</gene>
<protein>
    <submittedName>
        <fullName evidence="2">AzlD domain-containing protein</fullName>
    </submittedName>
    <submittedName>
        <fullName evidence="3">Branched-chain amino acid ABC transporter permease</fullName>
    </submittedName>
</protein>
<reference evidence="3 4" key="1">
    <citation type="submission" date="2018-10" db="EMBL/GenBank/DDBJ databases">
        <title>Corynebacterium macginleyi genome sequencing and assembly of the type strain and two clinical samples.</title>
        <authorList>
            <person name="Bernier A.-M."/>
            <person name="Bernard K."/>
        </authorList>
    </citation>
    <scope>NUCLEOTIDE SEQUENCE [LARGE SCALE GENOMIC DNA]</scope>
    <source>
        <strain evidence="3 4">NML 120205</strain>
    </source>
</reference>
<dbReference type="EMBL" id="REGC01000011">
    <property type="protein sequence ID" value="RMB58111.1"/>
    <property type="molecule type" value="Genomic_DNA"/>
</dbReference>
<keyword evidence="1" id="KW-0472">Membrane</keyword>
<feature type="transmembrane region" description="Helical" evidence="1">
    <location>
        <begin position="68"/>
        <end position="85"/>
    </location>
</feature>
<evidence type="ECO:0000256" key="1">
    <source>
        <dbReference type="SAM" id="Phobius"/>
    </source>
</evidence>
<feature type="transmembrane region" description="Helical" evidence="1">
    <location>
        <begin position="40"/>
        <end position="62"/>
    </location>
</feature>
<reference evidence="2 5" key="2">
    <citation type="submission" date="2021-01" db="EMBL/GenBank/DDBJ databases">
        <title>Complete genome sequences of Corynebacterium macginleyi strains isolated from infectious keratitis.</title>
        <authorList>
            <person name="Sagerfors S."/>
            <person name="Poehlein A."/>
            <person name="Soderquist B."/>
            <person name="Bruggemann H."/>
        </authorList>
    </citation>
    <scope>NUCLEOTIDE SEQUENCE [LARGE SCALE GENOMIC DNA]</scope>
    <source>
        <strain evidence="2 5">12T220</strain>
    </source>
</reference>
<evidence type="ECO:0000313" key="4">
    <source>
        <dbReference type="Proteomes" id="UP000270649"/>
    </source>
</evidence>
<dbReference type="Proteomes" id="UP000270649">
    <property type="component" value="Unassembled WGS sequence"/>
</dbReference>
<evidence type="ECO:0000313" key="5">
    <source>
        <dbReference type="Proteomes" id="UP001518680"/>
    </source>
</evidence>
<organism evidence="3 4">
    <name type="scientific">Corynebacterium macginleyi</name>
    <dbReference type="NCBI Taxonomy" id="38290"/>
    <lineage>
        <taxon>Bacteria</taxon>
        <taxon>Bacillati</taxon>
        <taxon>Actinomycetota</taxon>
        <taxon>Actinomycetes</taxon>
        <taxon>Mycobacteriales</taxon>
        <taxon>Corynebacteriaceae</taxon>
        <taxon>Corynebacterium</taxon>
    </lineage>
</organism>